<keyword evidence="1" id="KW-0812">Transmembrane</keyword>
<feature type="transmembrane region" description="Helical" evidence="1">
    <location>
        <begin position="6"/>
        <end position="25"/>
    </location>
</feature>
<name>A0A6C0KKX5_9ZZZZ</name>
<dbReference type="AlphaFoldDB" id="A0A6C0KKX5"/>
<dbReference type="EMBL" id="MN740936">
    <property type="protein sequence ID" value="QHU18625.1"/>
    <property type="molecule type" value="Genomic_DNA"/>
</dbReference>
<proteinExistence type="predicted"/>
<keyword evidence="1" id="KW-1133">Transmembrane helix</keyword>
<organism evidence="2">
    <name type="scientific">viral metagenome</name>
    <dbReference type="NCBI Taxonomy" id="1070528"/>
    <lineage>
        <taxon>unclassified sequences</taxon>
        <taxon>metagenomes</taxon>
        <taxon>organismal metagenomes</taxon>
    </lineage>
</organism>
<reference evidence="2" key="1">
    <citation type="journal article" date="2020" name="Nature">
        <title>Giant virus diversity and host interactions through global metagenomics.</title>
        <authorList>
            <person name="Schulz F."/>
            <person name="Roux S."/>
            <person name="Paez-Espino D."/>
            <person name="Jungbluth S."/>
            <person name="Walsh D.A."/>
            <person name="Denef V.J."/>
            <person name="McMahon K.D."/>
            <person name="Konstantinidis K.T."/>
            <person name="Eloe-Fadrosh E.A."/>
            <person name="Kyrpides N.C."/>
            <person name="Woyke T."/>
        </authorList>
    </citation>
    <scope>NUCLEOTIDE SEQUENCE</scope>
    <source>
        <strain evidence="2">GVMAG-S-3300013006-158</strain>
    </source>
</reference>
<evidence type="ECO:0000313" key="2">
    <source>
        <dbReference type="EMBL" id="QHU18625.1"/>
    </source>
</evidence>
<accession>A0A6C0KKX5</accession>
<protein>
    <submittedName>
        <fullName evidence="2">Uncharacterized protein</fullName>
    </submittedName>
</protein>
<sequence>MPDIVHISRITILWMIGITGLMVGIGRKEDNTSFYNVGPHKGLLVMSIVIDTYTKYILLILFSCVNSVIRSINHNYISPWIIHNVQEESTPIELPRIYIYEIGVYYTLYSWFDWLIYMNMLLAQIDMFLIESTTDIIISAWITKHYLDKKELHQEHTLLLS</sequence>
<evidence type="ECO:0000256" key="1">
    <source>
        <dbReference type="SAM" id="Phobius"/>
    </source>
</evidence>
<keyword evidence="1" id="KW-0472">Membrane</keyword>